<dbReference type="EMBL" id="JACIDV010000011">
    <property type="protein sequence ID" value="MBB3947538.1"/>
    <property type="molecule type" value="Genomic_DNA"/>
</dbReference>
<proteinExistence type="predicted"/>
<dbReference type="AlphaFoldDB" id="A0A7W6G2V4"/>
<name>A0A7W6G2V4_9HYPH</name>
<evidence type="ECO:0000313" key="3">
    <source>
        <dbReference type="Proteomes" id="UP000565286"/>
    </source>
</evidence>
<dbReference type="Proteomes" id="UP000565286">
    <property type="component" value="Unassembled WGS sequence"/>
</dbReference>
<gene>
    <name evidence="2" type="ORF">GGQ73_003506</name>
</gene>
<evidence type="ECO:0000256" key="1">
    <source>
        <dbReference type="SAM" id="MobiDB-lite"/>
    </source>
</evidence>
<evidence type="ECO:0000313" key="2">
    <source>
        <dbReference type="EMBL" id="MBB3947538.1"/>
    </source>
</evidence>
<protein>
    <submittedName>
        <fullName evidence="2">Uncharacterized protein</fullName>
    </submittedName>
</protein>
<reference evidence="2 3" key="1">
    <citation type="submission" date="2020-08" db="EMBL/GenBank/DDBJ databases">
        <title>Genomic Encyclopedia of Type Strains, Phase IV (KMG-IV): sequencing the most valuable type-strain genomes for metagenomic binning, comparative biology and taxonomic classification.</title>
        <authorList>
            <person name="Goeker M."/>
        </authorList>
    </citation>
    <scope>NUCLEOTIDE SEQUENCE [LARGE SCALE GENOMIC DNA]</scope>
    <source>
        <strain evidence="2 3">DSM 26438</strain>
    </source>
</reference>
<feature type="compositionally biased region" description="Basic and acidic residues" evidence="1">
    <location>
        <begin position="31"/>
        <end position="40"/>
    </location>
</feature>
<feature type="region of interest" description="Disordered" evidence="1">
    <location>
        <begin position="1"/>
        <end position="49"/>
    </location>
</feature>
<keyword evidence="3" id="KW-1185">Reference proteome</keyword>
<sequence>MRRCPENCAGHGSDRWPVGNVTPLVAPVPKPRPDDSKLADSIDSGEQGG</sequence>
<organism evidence="2 3">
    <name type="scientific">Rhizobium skierniewicense</name>
    <dbReference type="NCBI Taxonomy" id="984260"/>
    <lineage>
        <taxon>Bacteria</taxon>
        <taxon>Pseudomonadati</taxon>
        <taxon>Pseudomonadota</taxon>
        <taxon>Alphaproteobacteria</taxon>
        <taxon>Hyphomicrobiales</taxon>
        <taxon>Rhizobiaceae</taxon>
        <taxon>Rhizobium/Agrobacterium group</taxon>
        <taxon>Rhizobium</taxon>
    </lineage>
</organism>
<comment type="caution">
    <text evidence="2">The sequence shown here is derived from an EMBL/GenBank/DDBJ whole genome shotgun (WGS) entry which is preliminary data.</text>
</comment>
<accession>A0A7W6G2V4</accession>